<organism evidence="2">
    <name type="scientific">Ixodes ricinus</name>
    <name type="common">Common tick</name>
    <name type="synonym">Acarus ricinus</name>
    <dbReference type="NCBI Taxonomy" id="34613"/>
    <lineage>
        <taxon>Eukaryota</taxon>
        <taxon>Metazoa</taxon>
        <taxon>Ecdysozoa</taxon>
        <taxon>Arthropoda</taxon>
        <taxon>Chelicerata</taxon>
        <taxon>Arachnida</taxon>
        <taxon>Acari</taxon>
        <taxon>Parasitiformes</taxon>
        <taxon>Ixodida</taxon>
        <taxon>Ixodoidea</taxon>
        <taxon>Ixodidae</taxon>
        <taxon>Ixodinae</taxon>
        <taxon>Ixodes</taxon>
    </lineage>
</organism>
<dbReference type="AlphaFoldDB" id="A0A0K8RE01"/>
<evidence type="ECO:0000259" key="1">
    <source>
        <dbReference type="PROSITE" id="PS50279"/>
    </source>
</evidence>
<dbReference type="SMART" id="SM00131">
    <property type="entry name" value="KU"/>
    <property type="match status" value="1"/>
</dbReference>
<dbReference type="PROSITE" id="PS50279">
    <property type="entry name" value="BPTI_KUNITZ_2"/>
    <property type="match status" value="1"/>
</dbReference>
<protein>
    <submittedName>
        <fullName evidence="2">Putative salivary kunitz domain protein</fullName>
    </submittedName>
</protein>
<dbReference type="Gene3D" id="4.10.410.10">
    <property type="entry name" value="Pancreatic trypsin inhibitor Kunitz domain"/>
    <property type="match status" value="1"/>
</dbReference>
<name>A0A0K8RE01_IXORI</name>
<dbReference type="EMBL" id="GADI01004720">
    <property type="protein sequence ID" value="JAA69088.1"/>
    <property type="molecule type" value="mRNA"/>
</dbReference>
<accession>A0A0K8RE01</accession>
<evidence type="ECO:0000313" key="2">
    <source>
        <dbReference type="EMBL" id="JAA69088.1"/>
    </source>
</evidence>
<proteinExistence type="evidence at transcript level"/>
<sequence length="100" mass="11410">MDTITIKLCAKKYLAVTTEATHSRLRKNAGTHATKDSGSRCLMKPDKGKLENFIGKRRWYYDINKNACEKTRQTSVWKGTGNTNLFATEEECEKLCKPVH</sequence>
<dbReference type="InterPro" id="IPR036880">
    <property type="entry name" value="Kunitz_BPTI_sf"/>
</dbReference>
<reference evidence="2" key="1">
    <citation type="submission" date="2012-12" db="EMBL/GenBank/DDBJ databases">
        <title>Identification and characterization of a phenylalanine ammonia-lyase gene family in Isatis indigotica Fort.</title>
        <authorList>
            <person name="Liu Q."/>
            <person name="Chen J."/>
            <person name="Zhou X."/>
            <person name="Di P."/>
            <person name="Xiao Y."/>
            <person name="Xuan H."/>
            <person name="Zhang L."/>
            <person name="Chen W."/>
        </authorList>
    </citation>
    <scope>NUCLEOTIDE SEQUENCE</scope>
    <source>
        <tissue evidence="2">Salivary gland</tissue>
    </source>
</reference>
<dbReference type="InterPro" id="IPR002223">
    <property type="entry name" value="Kunitz_BPTI"/>
</dbReference>
<dbReference type="Pfam" id="PF00014">
    <property type="entry name" value="Kunitz_BPTI"/>
    <property type="match status" value="1"/>
</dbReference>
<dbReference type="SUPFAM" id="SSF57362">
    <property type="entry name" value="BPTI-like"/>
    <property type="match status" value="1"/>
</dbReference>
<dbReference type="GO" id="GO:0004867">
    <property type="term" value="F:serine-type endopeptidase inhibitor activity"/>
    <property type="evidence" value="ECO:0007669"/>
    <property type="project" value="InterPro"/>
</dbReference>
<feature type="domain" description="BPTI/Kunitz inhibitor" evidence="1">
    <location>
        <begin position="41"/>
        <end position="96"/>
    </location>
</feature>